<feature type="compositionally biased region" description="Basic and acidic residues" evidence="2">
    <location>
        <begin position="44"/>
        <end position="55"/>
    </location>
</feature>
<feature type="signal peptide" evidence="3">
    <location>
        <begin position="1"/>
        <end position="27"/>
    </location>
</feature>
<comment type="similarity">
    <text evidence="1">Belongs to the CapA family.</text>
</comment>
<feature type="region of interest" description="Disordered" evidence="2">
    <location>
        <begin position="28"/>
        <end position="55"/>
    </location>
</feature>
<name>A0A9D2IGL8_9FIRM</name>
<evidence type="ECO:0000256" key="1">
    <source>
        <dbReference type="ARBA" id="ARBA00005662"/>
    </source>
</evidence>
<organism evidence="5 6">
    <name type="scientific">Candidatus Eubacterium avistercoris</name>
    <dbReference type="NCBI Taxonomy" id="2838567"/>
    <lineage>
        <taxon>Bacteria</taxon>
        <taxon>Bacillati</taxon>
        <taxon>Bacillota</taxon>
        <taxon>Clostridia</taxon>
        <taxon>Eubacteriales</taxon>
        <taxon>Eubacteriaceae</taxon>
        <taxon>Eubacterium</taxon>
    </lineage>
</organism>
<protein>
    <submittedName>
        <fullName evidence="5">CapA family protein</fullName>
    </submittedName>
</protein>
<dbReference type="PANTHER" id="PTHR33393">
    <property type="entry name" value="POLYGLUTAMINE SYNTHESIS ACCESSORY PROTEIN RV0574C-RELATED"/>
    <property type="match status" value="1"/>
</dbReference>
<dbReference type="Pfam" id="PF09587">
    <property type="entry name" value="PGA_cap"/>
    <property type="match status" value="1"/>
</dbReference>
<dbReference type="Proteomes" id="UP000824024">
    <property type="component" value="Unassembled WGS sequence"/>
</dbReference>
<feature type="chain" id="PRO_5038364217" evidence="3">
    <location>
        <begin position="28"/>
        <end position="373"/>
    </location>
</feature>
<evidence type="ECO:0000259" key="4">
    <source>
        <dbReference type="SMART" id="SM00854"/>
    </source>
</evidence>
<evidence type="ECO:0000313" key="5">
    <source>
        <dbReference type="EMBL" id="HIZ08307.1"/>
    </source>
</evidence>
<dbReference type="CDD" id="cd07381">
    <property type="entry name" value="MPP_CapA"/>
    <property type="match status" value="1"/>
</dbReference>
<evidence type="ECO:0000256" key="2">
    <source>
        <dbReference type="SAM" id="MobiDB-lite"/>
    </source>
</evidence>
<dbReference type="SUPFAM" id="SSF56300">
    <property type="entry name" value="Metallo-dependent phosphatases"/>
    <property type="match status" value="1"/>
</dbReference>
<proteinExistence type="inferred from homology"/>
<dbReference type="PROSITE" id="PS51257">
    <property type="entry name" value="PROKAR_LIPOPROTEIN"/>
    <property type="match status" value="1"/>
</dbReference>
<evidence type="ECO:0000256" key="3">
    <source>
        <dbReference type="SAM" id="SignalP"/>
    </source>
</evidence>
<reference evidence="5" key="1">
    <citation type="journal article" date="2021" name="PeerJ">
        <title>Extensive microbial diversity within the chicken gut microbiome revealed by metagenomics and culture.</title>
        <authorList>
            <person name="Gilroy R."/>
            <person name="Ravi A."/>
            <person name="Getino M."/>
            <person name="Pursley I."/>
            <person name="Horton D.L."/>
            <person name="Alikhan N.F."/>
            <person name="Baker D."/>
            <person name="Gharbi K."/>
            <person name="Hall N."/>
            <person name="Watson M."/>
            <person name="Adriaenssens E.M."/>
            <person name="Foster-Nyarko E."/>
            <person name="Jarju S."/>
            <person name="Secka A."/>
            <person name="Antonio M."/>
            <person name="Oren A."/>
            <person name="Chaudhuri R.R."/>
            <person name="La Ragione R."/>
            <person name="Hildebrand F."/>
            <person name="Pallen M.J."/>
        </authorList>
    </citation>
    <scope>NUCLEOTIDE SEQUENCE</scope>
    <source>
        <strain evidence="5">CHK192-9172</strain>
    </source>
</reference>
<dbReference type="InterPro" id="IPR029052">
    <property type="entry name" value="Metallo-depent_PP-like"/>
</dbReference>
<dbReference type="PANTHER" id="PTHR33393:SF13">
    <property type="entry name" value="PGA BIOSYNTHESIS PROTEIN CAPA"/>
    <property type="match status" value="1"/>
</dbReference>
<dbReference type="InterPro" id="IPR019079">
    <property type="entry name" value="Capsule_synth_CapA"/>
</dbReference>
<dbReference type="InterPro" id="IPR052169">
    <property type="entry name" value="CW_Biosynth-Accessory"/>
</dbReference>
<dbReference type="SMART" id="SM00854">
    <property type="entry name" value="PGA_cap"/>
    <property type="match status" value="1"/>
</dbReference>
<dbReference type="AlphaFoldDB" id="A0A9D2IGL8"/>
<gene>
    <name evidence="5" type="ORF">IAA08_10295</name>
</gene>
<comment type="caution">
    <text evidence="5">The sequence shown here is derived from an EMBL/GenBank/DDBJ whole genome shotgun (WGS) entry which is preliminary data.</text>
</comment>
<sequence length="373" mass="40514">MKANRKIRACLAVFAGTVLLLAGCADKGDGPERDSVRQPLSSGEEEKADQIAGEIREPENEPFTMLFTGDIQLGSNITSAYDSGGLERILSPSLLEELQGADITMVNEEFPFGTGGTQAPDKQFTFKTDPSYVKIFNEMGVDIVSLANNHVLDFGQDVLSQTFDTLDQAGIAYVGAGDSLERAGAWQTIEAGGRKVAFLSASRVIPVVGWDVRNSQPGVFTTYDPALLVEQIQKADQENDLVVVYVHWGIEKAETPEEYQRTMAKQYIDAGADLVVGAHPHVLQGIEYYKGVPVIYSLGNFMFNDTIDRTGVLKVKADEEGELTLQLLPAAASGSKTSRLTGDQGASVLEYEERISFDVEIDEDGYISPKNPS</sequence>
<evidence type="ECO:0000313" key="6">
    <source>
        <dbReference type="Proteomes" id="UP000824024"/>
    </source>
</evidence>
<dbReference type="EMBL" id="DXCH01000278">
    <property type="protein sequence ID" value="HIZ08307.1"/>
    <property type="molecule type" value="Genomic_DNA"/>
</dbReference>
<accession>A0A9D2IGL8</accession>
<reference evidence="5" key="2">
    <citation type="submission" date="2021-04" db="EMBL/GenBank/DDBJ databases">
        <authorList>
            <person name="Gilroy R."/>
        </authorList>
    </citation>
    <scope>NUCLEOTIDE SEQUENCE</scope>
    <source>
        <strain evidence="5">CHK192-9172</strain>
    </source>
</reference>
<dbReference type="Gene3D" id="3.60.21.10">
    <property type="match status" value="1"/>
</dbReference>
<keyword evidence="3" id="KW-0732">Signal</keyword>
<feature type="domain" description="Capsule synthesis protein CapA" evidence="4">
    <location>
        <begin position="64"/>
        <end position="305"/>
    </location>
</feature>